<proteinExistence type="predicted"/>
<accession>A0AC61QNP5</accession>
<dbReference type="Proteomes" id="UP000308886">
    <property type="component" value="Unassembled WGS sequence"/>
</dbReference>
<evidence type="ECO:0000313" key="1">
    <source>
        <dbReference type="EMBL" id="TGX81304.1"/>
    </source>
</evidence>
<organism evidence="1 2">
    <name type="scientific">Palleniella muris</name>
    <dbReference type="NCBI Taxonomy" id="3038145"/>
    <lineage>
        <taxon>Bacteria</taxon>
        <taxon>Pseudomonadati</taxon>
        <taxon>Bacteroidota</taxon>
        <taxon>Bacteroidia</taxon>
        <taxon>Bacteroidales</taxon>
        <taxon>Prevotellaceae</taxon>
        <taxon>Palleniella</taxon>
    </lineage>
</organism>
<sequence>MRKYVSLKKHVLILLSFIGLFASCSNNEETDSGTLFVNDARVVEEGKTLSPGDIVHLEGEGYLSSDEVTLDFFWETGEELIPEGYIKVFRAKVISQSPNGMTVEMPYRKPASRVDIHLQRGSERMKIGTVNLTDGTTPRELYLYGINNASGFASSQEHAITRWLDNDCKATEMRSWTLNVHPDFHSAVGMYRAFGICGLAKENGKQYPFFFDLLTLQWKKLCDKPAIALVSSPSYMAALQSDDGKNYRLRKISSDLETSYDVKTVKARSTPPPPNVPLPNGLEAEHFGEYPGANNSRYILLSANKGNGRWTPVIFDISTGFHVIEDIEAEALIPFSFYKKKSDNANSPTWISGYIIVKKEADGVEKSLLYAFDGNSTFTNEPFAKYPYKALSATANHDRPGTLTVHFKTQDNGNITSELSFESQKWTDISTSGTFNEIVWIN</sequence>
<keyword evidence="2" id="KW-1185">Reference proteome</keyword>
<gene>
    <name evidence="1" type="ORF">E5358_10740</name>
</gene>
<comment type="caution">
    <text evidence="1">The sequence shown here is derived from an EMBL/GenBank/DDBJ whole genome shotgun (WGS) entry which is preliminary data.</text>
</comment>
<reference evidence="1" key="1">
    <citation type="submission" date="2019-04" db="EMBL/GenBank/DDBJ databases">
        <title>Microbes associate with the intestines of laboratory mice.</title>
        <authorList>
            <person name="Navarre W."/>
            <person name="Wong E."/>
            <person name="Huang K."/>
            <person name="Tropini C."/>
            <person name="Ng K."/>
            <person name="Yu B."/>
        </authorList>
    </citation>
    <scope>NUCLEOTIDE SEQUENCE</scope>
    <source>
        <strain evidence="1">NM73_A23</strain>
    </source>
</reference>
<evidence type="ECO:0000313" key="2">
    <source>
        <dbReference type="Proteomes" id="UP000308886"/>
    </source>
</evidence>
<dbReference type="EMBL" id="SRZC01000018">
    <property type="protein sequence ID" value="TGX81304.1"/>
    <property type="molecule type" value="Genomic_DNA"/>
</dbReference>
<protein>
    <submittedName>
        <fullName evidence="1">DUF4784 domain-containing protein</fullName>
    </submittedName>
</protein>
<name>A0AC61QNP5_9BACT</name>